<dbReference type="SUPFAM" id="SSF81648">
    <property type="entry name" value="a domain/subunit of cytochrome bc1 complex (Ubiquinol-cytochrome c reductase)"/>
    <property type="match status" value="1"/>
</dbReference>
<proteinExistence type="predicted"/>
<evidence type="ECO:0000256" key="2">
    <source>
        <dbReference type="ARBA" id="ARBA00022448"/>
    </source>
</evidence>
<comment type="subcellular location">
    <subcellularLocation>
        <location evidence="1">Membrane</location>
        <topology evidence="1">Multi-pass membrane protein</topology>
    </subcellularLocation>
</comment>
<evidence type="ECO:0000256" key="8">
    <source>
        <dbReference type="ARBA" id="ARBA00023004"/>
    </source>
</evidence>
<evidence type="ECO:0000313" key="13">
    <source>
        <dbReference type="EMBL" id="MBN8662255.1"/>
    </source>
</evidence>
<feature type="transmembrane region" description="Helical" evidence="10">
    <location>
        <begin position="206"/>
        <end position="226"/>
    </location>
</feature>
<dbReference type="AlphaFoldDB" id="A0A8J7TNX0"/>
<dbReference type="SUPFAM" id="SSF81342">
    <property type="entry name" value="Transmembrane di-heme cytochromes"/>
    <property type="match status" value="1"/>
</dbReference>
<dbReference type="GO" id="GO:0046872">
    <property type="term" value="F:metal ion binding"/>
    <property type="evidence" value="ECO:0007669"/>
    <property type="project" value="UniProtKB-KW"/>
</dbReference>
<dbReference type="PANTHER" id="PTHR19271">
    <property type="entry name" value="CYTOCHROME B"/>
    <property type="match status" value="1"/>
</dbReference>
<evidence type="ECO:0000313" key="14">
    <source>
        <dbReference type="Proteomes" id="UP000664277"/>
    </source>
</evidence>
<dbReference type="PROSITE" id="PS51003">
    <property type="entry name" value="CYTB_CTER"/>
    <property type="match status" value="1"/>
</dbReference>
<dbReference type="InterPro" id="IPR016174">
    <property type="entry name" value="Di-haem_cyt_TM"/>
</dbReference>
<dbReference type="GO" id="GO:0016491">
    <property type="term" value="F:oxidoreductase activity"/>
    <property type="evidence" value="ECO:0007669"/>
    <property type="project" value="InterPro"/>
</dbReference>
<feature type="domain" description="Cytochrome b/b6 C-terminal region profile" evidence="12">
    <location>
        <begin position="237"/>
        <end position="371"/>
    </location>
</feature>
<feature type="transmembrane region" description="Helical" evidence="10">
    <location>
        <begin position="343"/>
        <end position="362"/>
    </location>
</feature>
<dbReference type="InterPro" id="IPR036150">
    <property type="entry name" value="Cyt_b/b6_C_sf"/>
</dbReference>
<evidence type="ECO:0000259" key="12">
    <source>
        <dbReference type="PROSITE" id="PS51003"/>
    </source>
</evidence>
<evidence type="ECO:0000256" key="1">
    <source>
        <dbReference type="ARBA" id="ARBA00004141"/>
    </source>
</evidence>
<evidence type="ECO:0000256" key="5">
    <source>
        <dbReference type="ARBA" id="ARBA00022723"/>
    </source>
</evidence>
<dbReference type="GO" id="GO:0022904">
    <property type="term" value="P:respiratory electron transport chain"/>
    <property type="evidence" value="ECO:0007669"/>
    <property type="project" value="InterPro"/>
</dbReference>
<name>A0A8J7TNX0_9BACT</name>
<keyword evidence="8" id="KW-0408">Iron</keyword>
<feature type="domain" description="Cytochrome b/b6 N-terminal region profile" evidence="11">
    <location>
        <begin position="15"/>
        <end position="237"/>
    </location>
</feature>
<evidence type="ECO:0000259" key="11">
    <source>
        <dbReference type="PROSITE" id="PS51002"/>
    </source>
</evidence>
<keyword evidence="9 10" id="KW-0472">Membrane</keyword>
<dbReference type="InterPro" id="IPR005797">
    <property type="entry name" value="Cyt_b/b6_N"/>
</dbReference>
<evidence type="ECO:0000256" key="4">
    <source>
        <dbReference type="ARBA" id="ARBA00022692"/>
    </source>
</evidence>
<keyword evidence="6" id="KW-0249">Electron transport</keyword>
<keyword evidence="4 10" id="KW-0812">Transmembrane</keyword>
<feature type="transmembrane region" description="Helical" evidence="10">
    <location>
        <begin position="313"/>
        <end position="336"/>
    </location>
</feature>
<evidence type="ECO:0000256" key="9">
    <source>
        <dbReference type="ARBA" id="ARBA00023136"/>
    </source>
</evidence>
<feature type="transmembrane region" description="Helical" evidence="10">
    <location>
        <begin position="46"/>
        <end position="72"/>
    </location>
</feature>
<organism evidence="13 14">
    <name type="scientific">Candidatus Obscuribacter phosphatis</name>
    <dbReference type="NCBI Taxonomy" id="1906157"/>
    <lineage>
        <taxon>Bacteria</taxon>
        <taxon>Bacillati</taxon>
        <taxon>Candidatus Melainabacteria</taxon>
        <taxon>Candidatus Obscuribacterales</taxon>
        <taxon>Candidatus Obscuribacteraceae</taxon>
        <taxon>Candidatus Obscuribacter</taxon>
    </lineage>
</organism>
<feature type="transmembrane region" description="Helical" evidence="10">
    <location>
        <begin position="247"/>
        <end position="271"/>
    </location>
</feature>
<evidence type="ECO:0000256" key="10">
    <source>
        <dbReference type="SAM" id="Phobius"/>
    </source>
</evidence>
<gene>
    <name evidence="13" type="ORF">J0M35_17935</name>
</gene>
<feature type="transmembrane region" description="Helical" evidence="10">
    <location>
        <begin position="132"/>
        <end position="152"/>
    </location>
</feature>
<accession>A0A8J7TNX0</accession>
<sequence>MTVSDRSKQSRKIDFFGFLVERFPLDKMNIKHMLEHKEVPVHKMSWGYYTGGLTMFFFMIQVVTGLFLLFYYQPTVSDANLSVEYITKYVSAGALIRNMHAWSASGMILSAVVHLITAFAMKSFEKPRELTWILGVVLLVITFTFGFTGYLLPWNQIAVNATKVGLQSVEDVGQYLPGLLHDVPRILRETFQGEASVGQSTLGRFYALHVVLLPLALVLLLAGHLLQVQLHGMSEGVDMKAAKTERFFPVFLFKDLTLWGVFFFILFTLSICIPFESFLPYPLLAPYDALGATPAGIKPEWYFFFVYYPLELLPFWVIILLSGMVGAILVLTPWIFAGTSRKVLGFIASLVSVYLIVMTVFGEQIYHLLKH</sequence>
<reference evidence="13" key="1">
    <citation type="submission" date="2021-02" db="EMBL/GenBank/DDBJ databases">
        <title>Genome-Resolved Metagenomics of a Microbial Community Performing Photosynthetic Biological Nutrient Removal.</title>
        <authorList>
            <person name="Mcdaniel E.A."/>
        </authorList>
    </citation>
    <scope>NUCLEOTIDE SEQUENCE</scope>
    <source>
        <strain evidence="13">UWPOB_OBS1</strain>
    </source>
</reference>
<keyword evidence="3" id="KW-0349">Heme</keyword>
<dbReference type="Pfam" id="PF00033">
    <property type="entry name" value="Cytochrome_B"/>
    <property type="match status" value="1"/>
</dbReference>
<dbReference type="PROSITE" id="PS51002">
    <property type="entry name" value="CYTB_NTER"/>
    <property type="match status" value="1"/>
</dbReference>
<evidence type="ECO:0000256" key="7">
    <source>
        <dbReference type="ARBA" id="ARBA00022989"/>
    </source>
</evidence>
<keyword evidence="7 10" id="KW-1133">Transmembrane helix</keyword>
<feature type="transmembrane region" description="Helical" evidence="10">
    <location>
        <begin position="99"/>
        <end position="120"/>
    </location>
</feature>
<dbReference type="EMBL" id="JAFLCK010000034">
    <property type="protein sequence ID" value="MBN8662255.1"/>
    <property type="molecule type" value="Genomic_DNA"/>
</dbReference>
<keyword evidence="2" id="KW-0813">Transport</keyword>
<evidence type="ECO:0000256" key="3">
    <source>
        <dbReference type="ARBA" id="ARBA00022617"/>
    </source>
</evidence>
<evidence type="ECO:0000256" key="6">
    <source>
        <dbReference type="ARBA" id="ARBA00022982"/>
    </source>
</evidence>
<dbReference type="GO" id="GO:0016020">
    <property type="term" value="C:membrane"/>
    <property type="evidence" value="ECO:0007669"/>
    <property type="project" value="UniProtKB-SubCell"/>
</dbReference>
<keyword evidence="5" id="KW-0479">Metal-binding</keyword>
<dbReference type="Gene3D" id="1.20.810.10">
    <property type="entry name" value="Cytochrome Bc1 Complex, Chain C"/>
    <property type="match status" value="1"/>
</dbReference>
<protein>
    <submittedName>
        <fullName evidence="13">Cytochrome b N-terminal domain-containing protein</fullName>
    </submittedName>
</protein>
<dbReference type="GO" id="GO:0009055">
    <property type="term" value="F:electron transfer activity"/>
    <property type="evidence" value="ECO:0007669"/>
    <property type="project" value="InterPro"/>
</dbReference>
<dbReference type="PANTHER" id="PTHR19271:SF16">
    <property type="entry name" value="CYTOCHROME B"/>
    <property type="match status" value="1"/>
</dbReference>
<dbReference type="Proteomes" id="UP000664277">
    <property type="component" value="Unassembled WGS sequence"/>
</dbReference>
<dbReference type="InterPro" id="IPR005798">
    <property type="entry name" value="Cyt_b/b6_C"/>
</dbReference>
<comment type="caution">
    <text evidence="13">The sequence shown here is derived from an EMBL/GenBank/DDBJ whole genome shotgun (WGS) entry which is preliminary data.</text>
</comment>
<dbReference type="InterPro" id="IPR027387">
    <property type="entry name" value="Cytb/b6-like_sf"/>
</dbReference>